<dbReference type="eggNOG" id="COG1051">
    <property type="taxonomic scope" value="Bacteria"/>
</dbReference>
<dbReference type="Pfam" id="PF00293">
    <property type="entry name" value="NUDIX"/>
    <property type="match status" value="1"/>
</dbReference>
<dbReference type="EMBL" id="CP000245">
    <property type="protein sequence ID" value="AEG92686.1"/>
    <property type="molecule type" value="Genomic_DNA"/>
</dbReference>
<dbReference type="Gene3D" id="3.90.79.10">
    <property type="entry name" value="Nucleoside Triphosphate Pyrophosphohydrolase"/>
    <property type="match status" value="1"/>
</dbReference>
<dbReference type="eggNOG" id="COG1056">
    <property type="taxonomic scope" value="Bacteria"/>
</dbReference>
<dbReference type="Gene3D" id="3.40.50.620">
    <property type="entry name" value="HUPs"/>
    <property type="match status" value="1"/>
</dbReference>
<evidence type="ECO:0000256" key="1">
    <source>
        <dbReference type="SAM" id="MobiDB-lite"/>
    </source>
</evidence>
<evidence type="ECO:0000313" key="4">
    <source>
        <dbReference type="Proteomes" id="UP000008385"/>
    </source>
</evidence>
<keyword evidence="3" id="KW-0808">Transferase</keyword>
<dbReference type="InterPro" id="IPR014729">
    <property type="entry name" value="Rossmann-like_a/b/a_fold"/>
</dbReference>
<dbReference type="SUPFAM" id="SSF55811">
    <property type="entry name" value="Nudix"/>
    <property type="match status" value="1"/>
</dbReference>
<evidence type="ECO:0000259" key="2">
    <source>
        <dbReference type="PROSITE" id="PS51462"/>
    </source>
</evidence>
<accession>F5Y5J0</accession>
<feature type="compositionally biased region" description="Basic and acidic residues" evidence="1">
    <location>
        <begin position="109"/>
        <end position="118"/>
    </location>
</feature>
<keyword evidence="4" id="KW-1185">Reference proteome</keyword>
<dbReference type="SUPFAM" id="SSF52374">
    <property type="entry name" value="Nucleotidylyl transferase"/>
    <property type="match status" value="1"/>
</dbReference>
<dbReference type="GO" id="GO:0016779">
    <property type="term" value="F:nucleotidyltransferase activity"/>
    <property type="evidence" value="ECO:0007669"/>
    <property type="project" value="UniProtKB-KW"/>
</dbReference>
<gene>
    <name evidence="3" type="ordered locus">Rta_15950</name>
</gene>
<dbReference type="Proteomes" id="UP000008385">
    <property type="component" value="Chromosome"/>
</dbReference>
<feature type="region of interest" description="Disordered" evidence="1">
    <location>
        <begin position="109"/>
        <end position="130"/>
    </location>
</feature>
<dbReference type="PANTHER" id="PTHR43736">
    <property type="entry name" value="ADP-RIBOSE PYROPHOSPHATASE"/>
    <property type="match status" value="1"/>
</dbReference>
<dbReference type="STRING" id="365046.Rta_15950"/>
<dbReference type="RefSeq" id="WP_013900918.1">
    <property type="nucleotide sequence ID" value="NC_015677.1"/>
</dbReference>
<dbReference type="AlphaFoldDB" id="F5Y5J0"/>
<dbReference type="HOGENOM" id="CLU_068406_0_0_4"/>
<dbReference type="InterPro" id="IPR000086">
    <property type="entry name" value="NUDIX_hydrolase_dom"/>
</dbReference>
<dbReference type="PROSITE" id="PS51462">
    <property type="entry name" value="NUDIX"/>
    <property type="match status" value="1"/>
</dbReference>
<sequence>MTQAPPRQAHAVCVGAFTLPSAGDVRTVREALAEIGRCRVLIASAHLPRSPRTPFTWQERAAMLRDSLDGAEAARVEFVPLREWFDDARNAQALQQAADAAGVARDAVRRCGPARDESMTPGDPGMRDLHPELFAADDAQAALATLRGRVAPGTAAFLQGWLGMPDHQRLREEWQQIARERALWAAVPYPVTLVTVDAVVRAAGHVLLIRRGRHPGKGLRALPGGFLETRETLAHAAIRELLEETQLDVPEAQLWACLKAVRAFDHPWRSQRNRIIVHAHFFDLPGGTLPRVQGADDAAHAEWVPVADLPGLDGQFLDDHLVILDHLLRGLGLR</sequence>
<dbReference type="KEGG" id="rta:Rta_15950"/>
<dbReference type="OrthoDB" id="542521at2"/>
<keyword evidence="3" id="KW-0548">Nucleotidyltransferase</keyword>
<reference evidence="4" key="1">
    <citation type="submission" date="2006-01" db="EMBL/GenBank/DDBJ databases">
        <title>Genome of the cyst-dividing bacterium Ramlibacter tataouinensis.</title>
        <authorList>
            <person name="Barakat M."/>
            <person name="Ortet P."/>
            <person name="De Luca G."/>
            <person name="Jourlin-Castelli C."/>
            <person name="Ansaldi M."/>
            <person name="Py B."/>
            <person name="Fichant G."/>
            <person name="Coutinho P."/>
            <person name="Voulhoux R."/>
            <person name="Bastien O."/>
            <person name="Roy S."/>
            <person name="Marechal E."/>
            <person name="Henrissat B."/>
            <person name="Quentin Y."/>
            <person name="Noirot P."/>
            <person name="Filloux A."/>
            <person name="Mejean V."/>
            <person name="DuBow M."/>
            <person name="Barras F."/>
            <person name="Heulin T."/>
        </authorList>
    </citation>
    <scope>NUCLEOTIDE SEQUENCE [LARGE SCALE GENOMIC DNA]</scope>
    <source>
        <strain evidence="4">ATCC BAA-407 / DSM 14655 / LMG 21543 / TTB310</strain>
    </source>
</reference>
<dbReference type="PANTHER" id="PTHR43736:SF1">
    <property type="entry name" value="DIHYDRONEOPTERIN TRIPHOSPHATE DIPHOSPHATASE"/>
    <property type="match status" value="1"/>
</dbReference>
<organism evidence="3 4">
    <name type="scientific">Ramlibacter tataouinensis (strain ATCC BAA-407 / DSM 14655 / LMG 21543 / TTB310)</name>
    <dbReference type="NCBI Taxonomy" id="365046"/>
    <lineage>
        <taxon>Bacteria</taxon>
        <taxon>Pseudomonadati</taxon>
        <taxon>Pseudomonadota</taxon>
        <taxon>Betaproteobacteria</taxon>
        <taxon>Burkholderiales</taxon>
        <taxon>Comamonadaceae</taxon>
        <taxon>Ramlibacter</taxon>
    </lineage>
</organism>
<feature type="domain" description="Nudix hydrolase" evidence="2">
    <location>
        <begin position="190"/>
        <end position="327"/>
    </location>
</feature>
<evidence type="ECO:0000313" key="3">
    <source>
        <dbReference type="EMBL" id="AEG92686.1"/>
    </source>
</evidence>
<proteinExistence type="predicted"/>
<dbReference type="InterPro" id="IPR015797">
    <property type="entry name" value="NUDIX_hydrolase-like_dom_sf"/>
</dbReference>
<dbReference type="CDD" id="cd18873">
    <property type="entry name" value="NUDIX_NadM_like"/>
    <property type="match status" value="1"/>
</dbReference>
<protein>
    <submittedName>
        <fullName evidence="3">Bifunctional protein: Nicotinamide-nucleotide adenylyltransferase (NAD(+) pyrophosphorylase)-like protein</fullName>
    </submittedName>
</protein>
<name>F5Y5J0_RAMTT</name>
<reference evidence="3 4" key="2">
    <citation type="journal article" date="2011" name="PLoS ONE">
        <title>The Cyst-Dividing Bacterium Ramlibacter tataouinensis TTB310 Genome Reveals a Well-Stocked Toolbox for Adaptation to a Desert Environment.</title>
        <authorList>
            <person name="De Luca G."/>
            <person name="Barakat M."/>
            <person name="Ortet P."/>
            <person name="Fochesato S."/>
            <person name="Jourlin-Castelli C."/>
            <person name="Ansaldi M."/>
            <person name="Py B."/>
            <person name="Fichant G."/>
            <person name="Coutinho P.M."/>
            <person name="Voulhoux R."/>
            <person name="Bastien O."/>
            <person name="Marechal E."/>
            <person name="Henrissat B."/>
            <person name="Quentin Y."/>
            <person name="Noirot P."/>
            <person name="Filloux A."/>
            <person name="Mejean V."/>
            <person name="Dubow M.S."/>
            <person name="Barras F."/>
            <person name="Barbe V."/>
            <person name="Weissenbach J."/>
            <person name="Mihalcescu I."/>
            <person name="Vermeglio A."/>
            <person name="Achouak W."/>
            <person name="Heulin T."/>
        </authorList>
    </citation>
    <scope>NUCLEOTIDE SEQUENCE [LARGE SCALE GENOMIC DNA]</scope>
    <source>
        <strain evidence="4">ATCC BAA-407 / DSM 14655 / LMG 21543 / TTB310</strain>
    </source>
</reference>